<dbReference type="SUPFAM" id="SSF55298">
    <property type="entry name" value="YjgF-like"/>
    <property type="match status" value="1"/>
</dbReference>
<evidence type="ECO:0000259" key="4">
    <source>
        <dbReference type="Pfam" id="PF01593"/>
    </source>
</evidence>
<evidence type="ECO:0000256" key="2">
    <source>
        <dbReference type="ARBA" id="ARBA00012804"/>
    </source>
</evidence>
<protein>
    <recommendedName>
        <fullName evidence="2">monoamine oxidase</fullName>
        <ecNumber evidence="2">1.4.3.4</ecNumber>
    </recommendedName>
</protein>
<gene>
    <name evidence="5" type="ORF">BN869_000008653_1</name>
</gene>
<dbReference type="Pfam" id="PF01593">
    <property type="entry name" value="Amino_oxidase"/>
    <property type="match status" value="2"/>
</dbReference>
<evidence type="ECO:0000256" key="1">
    <source>
        <dbReference type="ARBA" id="ARBA00005995"/>
    </source>
</evidence>
<comment type="catalytic activity">
    <reaction evidence="3">
        <text>a secondary aliphatic amine + O2 + H2O = a primary amine + an aldehyde + H2O2</text>
        <dbReference type="Rhea" id="RHEA:26414"/>
        <dbReference type="ChEBI" id="CHEBI:15377"/>
        <dbReference type="ChEBI" id="CHEBI:15379"/>
        <dbReference type="ChEBI" id="CHEBI:16240"/>
        <dbReference type="ChEBI" id="CHEBI:17478"/>
        <dbReference type="ChEBI" id="CHEBI:58855"/>
        <dbReference type="ChEBI" id="CHEBI:65296"/>
        <dbReference type="EC" id="1.4.3.4"/>
    </reaction>
</comment>
<dbReference type="EC" id="1.4.3.4" evidence="2"/>
<dbReference type="AlphaFoldDB" id="A0A0B7KCE9"/>
<dbReference type="SUPFAM" id="SSF51905">
    <property type="entry name" value="FAD/NAD(P)-binding domain"/>
    <property type="match status" value="1"/>
</dbReference>
<accession>A0A0B7KCE9</accession>
<evidence type="ECO:0000256" key="3">
    <source>
        <dbReference type="ARBA" id="ARBA00048448"/>
    </source>
</evidence>
<dbReference type="PANTHER" id="PTHR43563:SF14">
    <property type="entry name" value="AMINE OXIDASE"/>
    <property type="match status" value="1"/>
</dbReference>
<feature type="domain" description="Amine oxidase" evidence="4">
    <location>
        <begin position="169"/>
        <end position="289"/>
    </location>
</feature>
<dbReference type="EMBL" id="CDPU01000029">
    <property type="protein sequence ID" value="CEO52595.1"/>
    <property type="molecule type" value="Genomic_DNA"/>
</dbReference>
<proteinExistence type="inferred from homology"/>
<dbReference type="InterPro" id="IPR002937">
    <property type="entry name" value="Amino_oxidase"/>
</dbReference>
<reference evidence="5" key="1">
    <citation type="submission" date="2015-01" db="EMBL/GenBank/DDBJ databases">
        <authorList>
            <person name="Durling Mikael"/>
        </authorList>
    </citation>
    <scope>NUCLEOTIDE SEQUENCE</scope>
</reference>
<dbReference type="Gene3D" id="3.30.1330.40">
    <property type="entry name" value="RutC-like"/>
    <property type="match status" value="1"/>
</dbReference>
<comment type="similarity">
    <text evidence="1">Belongs to the flavin monoamine oxidase family.</text>
</comment>
<dbReference type="InterPro" id="IPR036188">
    <property type="entry name" value="FAD/NAD-bd_sf"/>
</dbReference>
<dbReference type="InterPro" id="IPR050703">
    <property type="entry name" value="Flavin_MAO"/>
</dbReference>
<organism evidence="5">
    <name type="scientific">Bionectria ochroleuca</name>
    <name type="common">Gliocladium roseum</name>
    <dbReference type="NCBI Taxonomy" id="29856"/>
    <lineage>
        <taxon>Eukaryota</taxon>
        <taxon>Fungi</taxon>
        <taxon>Dikarya</taxon>
        <taxon>Ascomycota</taxon>
        <taxon>Pezizomycotina</taxon>
        <taxon>Sordariomycetes</taxon>
        <taxon>Hypocreomycetidae</taxon>
        <taxon>Hypocreales</taxon>
        <taxon>Bionectriaceae</taxon>
        <taxon>Clonostachys</taxon>
    </lineage>
</organism>
<dbReference type="Gene3D" id="3.50.50.60">
    <property type="entry name" value="FAD/NAD(P)-binding domain"/>
    <property type="match status" value="1"/>
</dbReference>
<evidence type="ECO:0000313" key="5">
    <source>
        <dbReference type="EMBL" id="CEO52595.1"/>
    </source>
</evidence>
<feature type="domain" description="Amine oxidase" evidence="4">
    <location>
        <begin position="296"/>
        <end position="525"/>
    </location>
</feature>
<dbReference type="GO" id="GO:0097621">
    <property type="term" value="F:monoamine oxidase activity"/>
    <property type="evidence" value="ECO:0007669"/>
    <property type="project" value="UniProtKB-EC"/>
</dbReference>
<name>A0A0B7KCE9_BIOOC</name>
<dbReference type="SUPFAM" id="SSF54373">
    <property type="entry name" value="FAD-linked reductases, C-terminal domain"/>
    <property type="match status" value="1"/>
</dbReference>
<dbReference type="InterPro" id="IPR035959">
    <property type="entry name" value="RutC-like_sf"/>
</dbReference>
<dbReference type="PANTHER" id="PTHR43563">
    <property type="entry name" value="AMINE OXIDASE"/>
    <property type="match status" value="1"/>
</dbReference>
<sequence>MDTQSPKHPNIVYGDALSVPDPAWYSHAVSGTGQHWLVLTSGSFPEIFGEQVKQAVANLASALGAVAATPRDIVQLRFYVVDWDEPLGLPLVKPVLALLTEDYGVVNRPLTTLVPVPKLALHQAVAAIGRLSRPWNASDGHLCLKHPAASKVFPQHPVETDVVVVGAGFSGLVAAYEMQQAGFKTAVLEARNRVGGRIYSIPLRSGPGIVEMGATLINEMMQPNVFSLTQKFGLGTADQYTEGDAVFQSHDGKVTADAATQKNLDDFPEDEDIAVAQWIERIGLGHDHHIRGLCMALTTAIVGREPEETGIHYFLDYIYNCCGTCWAITSGSVLINSPVRSISQYDGDKVTVSTSTGITYKAKKVIIANPTNTYTEIKFSAPLPAAKRALVSTTKPGIYAKVILTYTKPWWREAGLVGKFTSLDICDAATSQFSLALFVAGNIAFDFHKKSNLGREGAIIEHLVTWVGEELAEQARDVLEVNYVEWTKENYINGAPTSAMGPGAFEWKRYLEGAVTSGKRAAQEVIQLFK</sequence>